<keyword evidence="2" id="KW-1185">Reference proteome</keyword>
<evidence type="ECO:0000313" key="1">
    <source>
        <dbReference type="EnsemblPlants" id="OMERI08G17880.1"/>
    </source>
</evidence>
<dbReference type="HOGENOM" id="CLU_2726488_0_0_1"/>
<protein>
    <submittedName>
        <fullName evidence="1">Uncharacterized protein</fullName>
    </submittedName>
</protein>
<proteinExistence type="predicted"/>
<dbReference type="Proteomes" id="UP000008021">
    <property type="component" value="Chromosome 8"/>
</dbReference>
<name>A0A0E0ENT9_9ORYZ</name>
<dbReference type="AlphaFoldDB" id="A0A0E0ENT9"/>
<dbReference type="Gramene" id="OMERI08G17880.1">
    <property type="protein sequence ID" value="OMERI08G17880.1"/>
    <property type="gene ID" value="OMERI08G17880"/>
</dbReference>
<reference evidence="1" key="2">
    <citation type="submission" date="2018-05" db="EMBL/GenBank/DDBJ databases">
        <title>OmerRS3 (Oryza meridionalis Reference Sequence Version 3).</title>
        <authorList>
            <person name="Zhang J."/>
            <person name="Kudrna D."/>
            <person name="Lee S."/>
            <person name="Talag J."/>
            <person name="Welchert J."/>
            <person name="Wing R.A."/>
        </authorList>
    </citation>
    <scope>NUCLEOTIDE SEQUENCE [LARGE SCALE GENOMIC DNA]</scope>
    <source>
        <strain evidence="1">cv. OR44</strain>
    </source>
</reference>
<sequence length="72" mass="7857">MGLMSLPRKRTRAVPLLGQATVDFTSMMCSYLHHIAGLPSALTAFSICCNLKMIPREALQMSGDCLRAVCVK</sequence>
<reference evidence="1" key="1">
    <citation type="submission" date="2015-04" db="UniProtKB">
        <authorList>
            <consortium name="EnsemblPlants"/>
        </authorList>
    </citation>
    <scope>IDENTIFICATION</scope>
</reference>
<dbReference type="EnsemblPlants" id="OMERI08G17880.1">
    <property type="protein sequence ID" value="OMERI08G17880.1"/>
    <property type="gene ID" value="OMERI08G17880"/>
</dbReference>
<evidence type="ECO:0000313" key="2">
    <source>
        <dbReference type="Proteomes" id="UP000008021"/>
    </source>
</evidence>
<accession>A0A0E0ENT9</accession>
<organism evidence="1">
    <name type="scientific">Oryza meridionalis</name>
    <dbReference type="NCBI Taxonomy" id="40149"/>
    <lineage>
        <taxon>Eukaryota</taxon>
        <taxon>Viridiplantae</taxon>
        <taxon>Streptophyta</taxon>
        <taxon>Embryophyta</taxon>
        <taxon>Tracheophyta</taxon>
        <taxon>Spermatophyta</taxon>
        <taxon>Magnoliopsida</taxon>
        <taxon>Liliopsida</taxon>
        <taxon>Poales</taxon>
        <taxon>Poaceae</taxon>
        <taxon>BOP clade</taxon>
        <taxon>Oryzoideae</taxon>
        <taxon>Oryzeae</taxon>
        <taxon>Oryzinae</taxon>
        <taxon>Oryza</taxon>
    </lineage>
</organism>